<evidence type="ECO:0000313" key="2">
    <source>
        <dbReference type="EMBL" id="QVM84792.1"/>
    </source>
</evidence>
<accession>A0ABX8E6H9</accession>
<sequence>MRDFTSSRFPEEPDAGPDLPNLADLMLVFATGLIAALAAASQHETAPRPVEMTQDTSANTQGQVGDGQGLEAAGQVFRDPATGKLYLVR</sequence>
<dbReference type="EMBL" id="CP054856">
    <property type="protein sequence ID" value="QVM84792.1"/>
    <property type="molecule type" value="Genomic_DNA"/>
</dbReference>
<protein>
    <recommendedName>
        <fullName evidence="4">DUF2149 domain-containing protein</fullName>
    </recommendedName>
</protein>
<feature type="compositionally biased region" description="Polar residues" evidence="1">
    <location>
        <begin position="53"/>
        <end position="63"/>
    </location>
</feature>
<keyword evidence="3" id="KW-1185">Reference proteome</keyword>
<evidence type="ECO:0008006" key="4">
    <source>
        <dbReference type="Google" id="ProtNLM"/>
    </source>
</evidence>
<organism evidence="2 3">
    <name type="scientific">Novosphingobium decolorationis</name>
    <dbReference type="NCBI Taxonomy" id="2698673"/>
    <lineage>
        <taxon>Bacteria</taxon>
        <taxon>Pseudomonadati</taxon>
        <taxon>Pseudomonadota</taxon>
        <taxon>Alphaproteobacteria</taxon>
        <taxon>Sphingomonadales</taxon>
        <taxon>Sphingomonadaceae</taxon>
        <taxon>Novosphingobium</taxon>
    </lineage>
</organism>
<dbReference type="RefSeq" id="WP_213500434.1">
    <property type="nucleotide sequence ID" value="NZ_CP054856.1"/>
</dbReference>
<evidence type="ECO:0000313" key="3">
    <source>
        <dbReference type="Proteomes" id="UP000677126"/>
    </source>
</evidence>
<proteinExistence type="predicted"/>
<feature type="compositionally biased region" description="Basic and acidic residues" evidence="1">
    <location>
        <begin position="1"/>
        <end position="11"/>
    </location>
</feature>
<evidence type="ECO:0000256" key="1">
    <source>
        <dbReference type="SAM" id="MobiDB-lite"/>
    </source>
</evidence>
<reference evidence="2 3" key="1">
    <citation type="journal article" date="2021" name="Int. J. Syst. Evol. Microbiol.">
        <title>Novosphingobium decolorationis sp. nov., an aniline blue-decolourizing bacterium isolated from East Pacific sediment.</title>
        <authorList>
            <person name="Chen X."/>
            <person name="Dong B."/>
            <person name="Chen T."/>
            <person name="Ren N."/>
            <person name="Wang J."/>
            <person name="Xu Y."/>
            <person name="Yang J."/>
            <person name="Zhu S."/>
            <person name="Chen J."/>
        </authorList>
    </citation>
    <scope>NUCLEOTIDE SEQUENCE [LARGE SCALE GENOMIC DNA]</scope>
    <source>
        <strain evidence="2 3">502str22</strain>
    </source>
</reference>
<feature type="region of interest" description="Disordered" evidence="1">
    <location>
        <begin position="40"/>
        <end position="76"/>
    </location>
</feature>
<gene>
    <name evidence="2" type="ORF">HT578_14855</name>
</gene>
<dbReference type="Proteomes" id="UP000677126">
    <property type="component" value="Chromosome"/>
</dbReference>
<name>A0ABX8E6H9_9SPHN</name>
<feature type="region of interest" description="Disordered" evidence="1">
    <location>
        <begin position="1"/>
        <end position="20"/>
    </location>
</feature>